<gene>
    <name evidence="1" type="ORF">O6P43_010540</name>
</gene>
<dbReference type="AlphaFoldDB" id="A0AAD7Q0V4"/>
<evidence type="ECO:0000313" key="2">
    <source>
        <dbReference type="Proteomes" id="UP001163823"/>
    </source>
</evidence>
<dbReference type="PANTHER" id="PTHR33592:SF3">
    <property type="entry name" value="TRANSMEMBRANE PROTEIN"/>
    <property type="match status" value="1"/>
</dbReference>
<name>A0AAD7Q0V4_QUISA</name>
<proteinExistence type="predicted"/>
<dbReference type="EMBL" id="JARAOO010000004">
    <property type="protein sequence ID" value="KAJ7972688.1"/>
    <property type="molecule type" value="Genomic_DNA"/>
</dbReference>
<dbReference type="Proteomes" id="UP001163823">
    <property type="component" value="Chromosome 4"/>
</dbReference>
<keyword evidence="2" id="KW-1185">Reference proteome</keyword>
<protein>
    <submittedName>
        <fullName evidence="1">Threonylcarbamoyl-AMP synthase</fullName>
    </submittedName>
</protein>
<organism evidence="1 2">
    <name type="scientific">Quillaja saponaria</name>
    <name type="common">Soap bark tree</name>
    <dbReference type="NCBI Taxonomy" id="32244"/>
    <lineage>
        <taxon>Eukaryota</taxon>
        <taxon>Viridiplantae</taxon>
        <taxon>Streptophyta</taxon>
        <taxon>Embryophyta</taxon>
        <taxon>Tracheophyta</taxon>
        <taxon>Spermatophyta</taxon>
        <taxon>Magnoliopsida</taxon>
        <taxon>eudicotyledons</taxon>
        <taxon>Gunneridae</taxon>
        <taxon>Pentapetalae</taxon>
        <taxon>rosids</taxon>
        <taxon>fabids</taxon>
        <taxon>Fabales</taxon>
        <taxon>Quillajaceae</taxon>
        <taxon>Quillaja</taxon>
    </lineage>
</organism>
<evidence type="ECO:0000313" key="1">
    <source>
        <dbReference type="EMBL" id="KAJ7972688.1"/>
    </source>
</evidence>
<dbReference type="PANTHER" id="PTHR33592">
    <property type="entry name" value="TRANSMEMBRANE PROTEIN"/>
    <property type="match status" value="1"/>
</dbReference>
<dbReference type="KEGG" id="qsa:O6P43_010540"/>
<comment type="caution">
    <text evidence="1">The sequence shown here is derived from an EMBL/GenBank/DDBJ whole genome shotgun (WGS) entry which is preliminary data.</text>
</comment>
<accession>A0AAD7Q0V4</accession>
<sequence>MRALQEDQQWLINKNGYLLQVLQRGPVRPSSPNPCTFISGRGHGKCTLNEMDVAGEVVHAPPSYPDSVTN</sequence>
<reference evidence="1" key="1">
    <citation type="journal article" date="2023" name="Science">
        <title>Elucidation of the pathway for biosynthesis of saponin adjuvants from the soapbark tree.</title>
        <authorList>
            <person name="Reed J."/>
            <person name="Orme A."/>
            <person name="El-Demerdash A."/>
            <person name="Owen C."/>
            <person name="Martin L.B.B."/>
            <person name="Misra R.C."/>
            <person name="Kikuchi S."/>
            <person name="Rejzek M."/>
            <person name="Martin A.C."/>
            <person name="Harkess A."/>
            <person name="Leebens-Mack J."/>
            <person name="Louveau T."/>
            <person name="Stephenson M.J."/>
            <person name="Osbourn A."/>
        </authorList>
    </citation>
    <scope>NUCLEOTIDE SEQUENCE</scope>
    <source>
        <strain evidence="1">S10</strain>
    </source>
</reference>